<dbReference type="Proteomes" id="UP001290861">
    <property type="component" value="Unassembled WGS sequence"/>
</dbReference>
<evidence type="ECO:0000313" key="4">
    <source>
        <dbReference type="EMBL" id="MDZ8120199.1"/>
    </source>
</evidence>
<comment type="caution">
    <text evidence="4">The sequence shown here is derived from an EMBL/GenBank/DDBJ whole genome shotgun (WGS) entry which is preliminary data.</text>
</comment>
<evidence type="ECO:0000259" key="3">
    <source>
        <dbReference type="PROSITE" id="PS51278"/>
    </source>
</evidence>
<organism evidence="4 5">
    <name type="scientific">Pontiella agarivorans</name>
    <dbReference type="NCBI Taxonomy" id="3038953"/>
    <lineage>
        <taxon>Bacteria</taxon>
        <taxon>Pseudomonadati</taxon>
        <taxon>Kiritimatiellota</taxon>
        <taxon>Kiritimatiellia</taxon>
        <taxon>Kiritimatiellales</taxon>
        <taxon>Pontiellaceae</taxon>
        <taxon>Pontiella</taxon>
    </lineage>
</organism>
<sequence length="632" mass="71936">MSDWIGHECGIAAVRLLKPLDYYIEKYGTAMYAVNKLTLLMEKQHNRGQDGAGACAIKLDMPPGEPYIFRTRSADKNPIMAVRNRMVKAFADAREKNPEKMNDGEWVKNNVLFAGELLLGHLRYGTHGAQGESFCHPFLRQNNWMTRNLVVAGNFNLTNNNELFDMLVELGQHPRNKADTVMVLEKMGHFLDEANDFLFRKYRKEGLSRMEITDKIIQELDVIRILKKATRSFDGGYVMCGMIGHGDLFALRDPSGIRPGFYYHDDEIVLIASERPQIQTALNVPVESVKEIEPGHALVVKRTGEVVMKEVNKPLEKTPCSFERIYFSRGTDKDIYQERKNLGRSLVRRVMDTVDYDLENTVFSYIPNTAETAFRGLVEGVKDLVTERTKGQLLQDGGRMSAERIDELLSFQPRVEKLMTKDAKLRTFITADADRNDLVAQVYDTTYGIVKPNDTLVILDDSIVRGTTLRTSILRILDRLGMKKVVIVSSAPQIRYPDCYGIDMSKMKDFIAFEAAVELVRDTGREELLEDIFMSCLDDEEKPMIQAENQVKKLFEPFTADEISKKIAEILTPKGMKAEVEIIYQSIEGLHKACPNHKGDWYFTGNYPTPGGHRVANRSFINFMKKSDARAY</sequence>
<proteinExistence type="predicted"/>
<gene>
    <name evidence="4" type="ORF">P9H32_16330</name>
</gene>
<dbReference type="SUPFAM" id="SSF53271">
    <property type="entry name" value="PRTase-like"/>
    <property type="match status" value="1"/>
</dbReference>
<evidence type="ECO:0000313" key="5">
    <source>
        <dbReference type="Proteomes" id="UP001290861"/>
    </source>
</evidence>
<keyword evidence="5" id="KW-1185">Reference proteome</keyword>
<dbReference type="PROSITE" id="PS51278">
    <property type="entry name" value="GATASE_TYPE_2"/>
    <property type="match status" value="1"/>
</dbReference>
<dbReference type="CDD" id="cd06223">
    <property type="entry name" value="PRTases_typeI"/>
    <property type="match status" value="1"/>
</dbReference>
<dbReference type="InterPro" id="IPR000836">
    <property type="entry name" value="PRTase_dom"/>
</dbReference>
<reference evidence="4 5" key="1">
    <citation type="journal article" date="2024" name="Appl. Environ. Microbiol.">
        <title>Pontiella agarivorans sp. nov., a novel marine anaerobic bacterium capable of degrading macroalgal polysaccharides and fixing nitrogen.</title>
        <authorList>
            <person name="Liu N."/>
            <person name="Kivenson V."/>
            <person name="Peng X."/>
            <person name="Cui Z."/>
            <person name="Lankiewicz T.S."/>
            <person name="Gosselin K.M."/>
            <person name="English C.J."/>
            <person name="Blair E.M."/>
            <person name="O'Malley M.A."/>
            <person name="Valentine D.L."/>
        </authorList>
    </citation>
    <scope>NUCLEOTIDE SEQUENCE [LARGE SCALE GENOMIC DNA]</scope>
    <source>
        <strain evidence="4 5">NLcol2</strain>
    </source>
</reference>
<name>A0ABU5N1B7_9BACT</name>
<dbReference type="RefSeq" id="WP_322609974.1">
    <property type="nucleotide sequence ID" value="NZ_JARVCO010000012.1"/>
</dbReference>
<accession>A0ABU5N1B7</accession>
<evidence type="ECO:0000256" key="2">
    <source>
        <dbReference type="ARBA" id="ARBA00022962"/>
    </source>
</evidence>
<evidence type="ECO:0000256" key="1">
    <source>
        <dbReference type="ARBA" id="ARBA00022679"/>
    </source>
</evidence>
<dbReference type="SUPFAM" id="SSF56235">
    <property type="entry name" value="N-terminal nucleophile aminohydrolases (Ntn hydrolases)"/>
    <property type="match status" value="1"/>
</dbReference>
<dbReference type="EMBL" id="JARVCO010000012">
    <property type="protein sequence ID" value="MDZ8120199.1"/>
    <property type="molecule type" value="Genomic_DNA"/>
</dbReference>
<keyword evidence="2" id="KW-0315">Glutamine amidotransferase</keyword>
<dbReference type="InterPro" id="IPR017932">
    <property type="entry name" value="GATase_2_dom"/>
</dbReference>
<keyword evidence="1" id="KW-0808">Transferase</keyword>
<dbReference type="Gene3D" id="3.60.20.10">
    <property type="entry name" value="Glutamine Phosphoribosylpyrophosphate, subunit 1, domain 1"/>
    <property type="match status" value="1"/>
</dbReference>
<protein>
    <recommendedName>
        <fullName evidence="3">Glutamine amidotransferase type-2 domain-containing protein</fullName>
    </recommendedName>
</protein>
<dbReference type="PANTHER" id="PTHR11907">
    <property type="entry name" value="AMIDOPHOSPHORIBOSYLTRANSFERASE"/>
    <property type="match status" value="1"/>
</dbReference>
<dbReference type="InterPro" id="IPR029057">
    <property type="entry name" value="PRTase-like"/>
</dbReference>
<dbReference type="InterPro" id="IPR029055">
    <property type="entry name" value="Ntn_hydrolases_N"/>
</dbReference>
<feature type="domain" description="Glutamine amidotransferase type-2" evidence="3">
    <location>
        <begin position="9"/>
        <end position="303"/>
    </location>
</feature>